<protein>
    <submittedName>
        <fullName evidence="1">Uncharacterized protein</fullName>
    </submittedName>
</protein>
<dbReference type="EMBL" id="JBHRVA010000003">
    <property type="protein sequence ID" value="MFC3303724.1"/>
    <property type="molecule type" value="Genomic_DNA"/>
</dbReference>
<accession>A0ABV7MGL1</accession>
<comment type="caution">
    <text evidence="1">The sequence shown here is derived from an EMBL/GenBank/DDBJ whole genome shotgun (WGS) entry which is preliminary data.</text>
</comment>
<organism evidence="1 2">
    <name type="scientific">Parvularcula lutaonensis</name>
    <dbReference type="NCBI Taxonomy" id="491923"/>
    <lineage>
        <taxon>Bacteria</taxon>
        <taxon>Pseudomonadati</taxon>
        <taxon>Pseudomonadota</taxon>
        <taxon>Alphaproteobacteria</taxon>
        <taxon>Parvularculales</taxon>
        <taxon>Parvularculaceae</taxon>
        <taxon>Parvularcula</taxon>
    </lineage>
</organism>
<sequence length="127" mass="13654">MMLKVGDTYAFSDGERNGKAMVCVIGEAAETEIVCFYVYDALDFGDEAAKAQGFSGVIAHVPITSQYAVQGLGEKLSEGNEIPESFKASHEQWKQNLRAGQGGWSDRPLAATLDQIFANMNPGKSSS</sequence>
<reference evidence="2" key="1">
    <citation type="journal article" date="2019" name="Int. J. Syst. Evol. Microbiol.">
        <title>The Global Catalogue of Microorganisms (GCM) 10K type strain sequencing project: providing services to taxonomists for standard genome sequencing and annotation.</title>
        <authorList>
            <consortium name="The Broad Institute Genomics Platform"/>
            <consortium name="The Broad Institute Genome Sequencing Center for Infectious Disease"/>
            <person name="Wu L."/>
            <person name="Ma J."/>
        </authorList>
    </citation>
    <scope>NUCLEOTIDE SEQUENCE [LARGE SCALE GENOMIC DNA]</scope>
    <source>
        <strain evidence="2">KCTC 22245</strain>
    </source>
</reference>
<proteinExistence type="predicted"/>
<dbReference type="RefSeq" id="WP_189576536.1">
    <property type="nucleotide sequence ID" value="NZ_BMXU01000002.1"/>
</dbReference>
<keyword evidence="2" id="KW-1185">Reference proteome</keyword>
<evidence type="ECO:0000313" key="2">
    <source>
        <dbReference type="Proteomes" id="UP001595607"/>
    </source>
</evidence>
<name>A0ABV7MGL1_9PROT</name>
<gene>
    <name evidence="1" type="ORF">ACFONP_13405</name>
</gene>
<dbReference type="Proteomes" id="UP001595607">
    <property type="component" value="Unassembled WGS sequence"/>
</dbReference>
<evidence type="ECO:0000313" key="1">
    <source>
        <dbReference type="EMBL" id="MFC3303724.1"/>
    </source>
</evidence>